<feature type="binding site" evidence="7">
    <location>
        <position position="423"/>
    </location>
    <ligand>
        <name>Mg(2+)</name>
        <dbReference type="ChEBI" id="CHEBI:18420"/>
        <label>1</label>
    </ligand>
</feature>
<feature type="binding site" evidence="7">
    <location>
        <position position="520"/>
    </location>
    <ligand>
        <name>Mg(2+)</name>
        <dbReference type="ChEBI" id="CHEBI:18420"/>
        <label>1</label>
    </ligand>
</feature>
<dbReference type="Gene3D" id="3.60.10.10">
    <property type="entry name" value="Endonuclease/exonuclease/phosphatase"/>
    <property type="match status" value="2"/>
</dbReference>
<protein>
    <recommendedName>
        <fullName evidence="9">DNA-(apurinic or apyrimidinic site) endonuclease</fullName>
        <ecNumber evidence="9">3.1.-.-</ecNumber>
    </recommendedName>
</protein>
<dbReference type="InterPro" id="IPR036361">
    <property type="entry name" value="SAP_dom_sf"/>
</dbReference>
<feature type="signal peptide" evidence="11">
    <location>
        <begin position="1"/>
        <end position="19"/>
    </location>
</feature>
<dbReference type="EC" id="3.1.-.-" evidence="9"/>
<reference evidence="13 14" key="1">
    <citation type="submission" date="2012-08" db="EMBL/GenBank/DDBJ databases">
        <title>Oryza genome evolution.</title>
        <authorList>
            <person name="Wing R.A."/>
        </authorList>
    </citation>
    <scope>NUCLEOTIDE SEQUENCE</scope>
</reference>
<keyword evidence="9" id="KW-0234">DNA repair</keyword>
<keyword evidence="7" id="KW-0464">Manganese</keyword>
<evidence type="ECO:0000256" key="2">
    <source>
        <dbReference type="ARBA" id="ARBA00007092"/>
    </source>
</evidence>
<comment type="similarity">
    <text evidence="2 9">Belongs to the DNA repair enzymes AP/ExoA family.</text>
</comment>
<dbReference type="InterPro" id="IPR004808">
    <property type="entry name" value="AP_endonuc_1"/>
</dbReference>
<dbReference type="PROSITE" id="PS00727">
    <property type="entry name" value="AP_NUCLEASE_F1_2"/>
    <property type="match status" value="2"/>
</dbReference>
<feature type="compositionally biased region" description="Polar residues" evidence="10">
    <location>
        <begin position="188"/>
        <end position="197"/>
    </location>
</feature>
<keyword evidence="14" id="KW-1185">Reference proteome</keyword>
<dbReference type="Gene3D" id="1.10.720.30">
    <property type="entry name" value="SAP domain"/>
    <property type="match status" value="1"/>
</dbReference>
<proteinExistence type="inferred from homology"/>
<dbReference type="CDD" id="cd09087">
    <property type="entry name" value="Ape1-like_AP-endo"/>
    <property type="match status" value="2"/>
</dbReference>
<feature type="domain" description="SAP" evidence="12">
    <location>
        <begin position="87"/>
        <end position="121"/>
    </location>
</feature>
<dbReference type="Gramene" id="LPERR01G29460.1">
    <property type="protein sequence ID" value="LPERR01G29460.1"/>
    <property type="gene ID" value="LPERR01G29460"/>
</dbReference>
<dbReference type="eggNOG" id="KOG1294">
    <property type="taxonomic scope" value="Eukaryota"/>
</dbReference>
<dbReference type="GO" id="GO:0005634">
    <property type="term" value="C:nucleus"/>
    <property type="evidence" value="ECO:0007669"/>
    <property type="project" value="TreeGrafter"/>
</dbReference>
<reference evidence="14" key="2">
    <citation type="submission" date="2013-12" db="EMBL/GenBank/DDBJ databases">
        <authorList>
            <person name="Yu Y."/>
            <person name="Lee S."/>
            <person name="de Baynast K."/>
            <person name="Wissotski M."/>
            <person name="Liu L."/>
            <person name="Talag J."/>
            <person name="Goicoechea J."/>
            <person name="Angelova A."/>
            <person name="Jetty R."/>
            <person name="Kudrna D."/>
            <person name="Golser W."/>
            <person name="Rivera L."/>
            <person name="Zhang J."/>
            <person name="Wing R."/>
        </authorList>
    </citation>
    <scope>NUCLEOTIDE SEQUENCE</scope>
</reference>
<dbReference type="Proteomes" id="UP000032180">
    <property type="component" value="Chromosome 1"/>
</dbReference>
<dbReference type="GO" id="GO:0006284">
    <property type="term" value="P:base-excision repair"/>
    <property type="evidence" value="ECO:0007669"/>
    <property type="project" value="TreeGrafter"/>
</dbReference>
<feature type="region of interest" description="Disordered" evidence="10">
    <location>
        <begin position="161"/>
        <end position="198"/>
    </location>
</feature>
<dbReference type="GO" id="GO:0008081">
    <property type="term" value="F:phosphoric diester hydrolase activity"/>
    <property type="evidence" value="ECO:0007669"/>
    <property type="project" value="TreeGrafter"/>
</dbReference>
<feature type="binding site" evidence="7">
    <location>
        <position position="425"/>
    </location>
    <ligand>
        <name>Mg(2+)</name>
        <dbReference type="ChEBI" id="CHEBI:18420"/>
        <label>1</label>
    </ligand>
</feature>
<dbReference type="InterPro" id="IPR005135">
    <property type="entry name" value="Endo/exonuclease/phosphatase"/>
</dbReference>
<dbReference type="GO" id="GO:0003906">
    <property type="term" value="F:DNA-(apurinic or apyrimidinic site) endonuclease activity"/>
    <property type="evidence" value="ECO:0007669"/>
    <property type="project" value="TreeGrafter"/>
</dbReference>
<keyword evidence="5 7" id="KW-0460">Magnesium</keyword>
<feature type="active site" description="Proton donor/acceptor" evidence="6">
    <location>
        <position position="423"/>
    </location>
</feature>
<feature type="active site" evidence="6">
    <location>
        <position position="383"/>
    </location>
</feature>
<dbReference type="NCBIfam" id="TIGR00633">
    <property type="entry name" value="xth"/>
    <property type="match status" value="2"/>
</dbReference>
<feature type="chain" id="PRO_5002347072" description="DNA-(apurinic or apyrimidinic site) endonuclease" evidence="11">
    <location>
        <begin position="20"/>
        <end position="773"/>
    </location>
</feature>
<reference evidence="13" key="3">
    <citation type="submission" date="2015-04" db="UniProtKB">
        <authorList>
            <consortium name="EnsemblPlants"/>
        </authorList>
    </citation>
    <scope>IDENTIFICATION</scope>
</reference>
<dbReference type="EnsemblPlants" id="LPERR01G29460.1">
    <property type="protein sequence ID" value="LPERR01G29460.1"/>
    <property type="gene ID" value="LPERR01G29460"/>
</dbReference>
<dbReference type="InterPro" id="IPR020848">
    <property type="entry name" value="AP_endonuclease_F1_CS"/>
</dbReference>
<evidence type="ECO:0000256" key="6">
    <source>
        <dbReference type="PIRSR" id="PIRSR604808-1"/>
    </source>
</evidence>
<dbReference type="SUPFAM" id="SSF56219">
    <property type="entry name" value="DNase I-like"/>
    <property type="match status" value="2"/>
</dbReference>
<dbReference type="FunFam" id="3.60.10.10:FF:000041">
    <property type="entry name" value="DNA-(apurinic or apyrimidinic site) lyase"/>
    <property type="match status" value="2"/>
</dbReference>
<evidence type="ECO:0000256" key="4">
    <source>
        <dbReference type="ARBA" id="ARBA00022801"/>
    </source>
</evidence>
<dbReference type="PANTHER" id="PTHR22748">
    <property type="entry name" value="AP ENDONUCLEASE"/>
    <property type="match status" value="1"/>
</dbReference>
<evidence type="ECO:0000256" key="8">
    <source>
        <dbReference type="PIRSR" id="PIRSR604808-3"/>
    </source>
</evidence>
<dbReference type="PROSITE" id="PS00726">
    <property type="entry name" value="AP_NUCLEASE_F1_1"/>
    <property type="match status" value="1"/>
</dbReference>
<feature type="region of interest" description="Disordered" evidence="10">
    <location>
        <begin position="121"/>
        <end position="143"/>
    </location>
</feature>
<feature type="site" description="Interaction with DNA substrate" evidence="8">
    <location>
        <position position="521"/>
    </location>
</feature>
<evidence type="ECO:0000256" key="1">
    <source>
        <dbReference type="ARBA" id="ARBA00001936"/>
    </source>
</evidence>
<dbReference type="PROSITE" id="PS51435">
    <property type="entry name" value="AP_NUCLEASE_F1_4"/>
    <property type="match status" value="2"/>
</dbReference>
<dbReference type="AlphaFoldDB" id="A0A0D9V6T5"/>
<feature type="binding site" evidence="7">
    <location>
        <position position="521"/>
    </location>
    <ligand>
        <name>Mg(2+)</name>
        <dbReference type="ChEBI" id="CHEBI:18420"/>
        <label>1</label>
    </ligand>
</feature>
<evidence type="ECO:0000313" key="14">
    <source>
        <dbReference type="Proteomes" id="UP000032180"/>
    </source>
</evidence>
<dbReference type="InterPro" id="IPR003034">
    <property type="entry name" value="SAP_dom"/>
</dbReference>
<dbReference type="PROSITE" id="PS00728">
    <property type="entry name" value="AP_NUCLEASE_F1_3"/>
    <property type="match status" value="2"/>
</dbReference>
<dbReference type="InterPro" id="IPR036691">
    <property type="entry name" value="Endo/exonu/phosph_ase_sf"/>
</dbReference>
<evidence type="ECO:0000256" key="7">
    <source>
        <dbReference type="PIRSR" id="PIRSR604808-2"/>
    </source>
</evidence>
<evidence type="ECO:0000256" key="3">
    <source>
        <dbReference type="ARBA" id="ARBA00022723"/>
    </source>
</evidence>
<dbReference type="Pfam" id="PF02037">
    <property type="entry name" value="SAP"/>
    <property type="match status" value="1"/>
</dbReference>
<dbReference type="STRING" id="77586.A0A0D9V6T5"/>
<keyword evidence="11" id="KW-0732">Signal</keyword>
<accession>A0A0D9V6T5</accession>
<dbReference type="PROSITE" id="PS50800">
    <property type="entry name" value="SAP"/>
    <property type="match status" value="1"/>
</dbReference>
<organism evidence="13 14">
    <name type="scientific">Leersia perrieri</name>
    <dbReference type="NCBI Taxonomy" id="77586"/>
    <lineage>
        <taxon>Eukaryota</taxon>
        <taxon>Viridiplantae</taxon>
        <taxon>Streptophyta</taxon>
        <taxon>Embryophyta</taxon>
        <taxon>Tracheophyta</taxon>
        <taxon>Spermatophyta</taxon>
        <taxon>Magnoliopsida</taxon>
        <taxon>Liliopsida</taxon>
        <taxon>Poales</taxon>
        <taxon>Poaceae</taxon>
        <taxon>BOP clade</taxon>
        <taxon>Oryzoideae</taxon>
        <taxon>Oryzeae</taxon>
        <taxon>Oryzinae</taxon>
        <taxon>Leersia</taxon>
    </lineage>
</organism>
<feature type="active site" description="Proton acceptor" evidence="6">
    <location>
        <position position="521"/>
    </location>
</feature>
<evidence type="ECO:0000313" key="13">
    <source>
        <dbReference type="EnsemblPlants" id="LPERR01G29460.1"/>
    </source>
</evidence>
<name>A0A0D9V6T5_9ORYZ</name>
<comment type="cofactor">
    <cofactor evidence="1">
        <name>Mn(2+)</name>
        <dbReference type="ChEBI" id="CHEBI:29035"/>
    </cofactor>
</comment>
<dbReference type="NCBIfam" id="TIGR00195">
    <property type="entry name" value="exoDNase_III"/>
    <property type="match status" value="1"/>
</dbReference>
<keyword evidence="4" id="KW-0378">Hydrolase</keyword>
<dbReference type="SMART" id="SM00513">
    <property type="entry name" value="SAP"/>
    <property type="match status" value="1"/>
</dbReference>
<dbReference type="HOGENOM" id="CLU_363842_0_0_1"/>
<dbReference type="GO" id="GO:0046872">
    <property type="term" value="F:metal ion binding"/>
    <property type="evidence" value="ECO:0007669"/>
    <property type="project" value="UniProtKB-KW"/>
</dbReference>
<evidence type="ECO:0000256" key="11">
    <source>
        <dbReference type="SAM" id="SignalP"/>
    </source>
</evidence>
<feature type="binding site" evidence="7">
    <location>
        <position position="292"/>
    </location>
    <ligand>
        <name>Mg(2+)</name>
        <dbReference type="ChEBI" id="CHEBI:18420"/>
        <label>1</label>
    </ligand>
</feature>
<dbReference type="Pfam" id="PF03372">
    <property type="entry name" value="Exo_endo_phos"/>
    <property type="match status" value="2"/>
</dbReference>
<feature type="site" description="Transition state stabilizer" evidence="8">
    <location>
        <position position="425"/>
    </location>
</feature>
<dbReference type="GO" id="GO:0008311">
    <property type="term" value="F:double-stranded DNA 3'-5' DNA exonuclease activity"/>
    <property type="evidence" value="ECO:0007669"/>
    <property type="project" value="TreeGrafter"/>
</dbReference>
<dbReference type="GO" id="GO:0003677">
    <property type="term" value="F:DNA binding"/>
    <property type="evidence" value="ECO:0007669"/>
    <property type="project" value="InterPro"/>
</dbReference>
<evidence type="ECO:0000256" key="5">
    <source>
        <dbReference type="ARBA" id="ARBA00022842"/>
    </source>
</evidence>
<feature type="site" description="Important for catalytic activity" evidence="8">
    <location>
        <position position="495"/>
    </location>
</feature>
<sequence>MPLLLRGGSLLRLFWCGCGRPSANFSCRKLAVTRLNLVMAETRATYSHRAASKNTEIKKNEELVIEKEDVSESKLEIEQIRNDPDRLQSMTVKELREITRRMGISVRGNKKDLVSAVMNSLGEEGNGKEGTSSAEKVGLSEVPSKRKGGASVVVEQHIESSEVISETPSKRSRTKNKSVKGTIREENSGTNVKQSKTSVRKEKVVGAVAKAGLGVGVDHEEPWTVLVHKKPQPAWIPYNPRVMRPPPLSKDIKALKILSWNVNGLKALLKSRGFSVHQLAQREDFDILCLQETKMQARYDFSLYFLMQYGHEKDVEVIKEGLLEGYTHSFWTCSVSKLGYSGTAIISRVKPLSIKYGLGVPDHDTEGRVVTVEFDGFYLLTAYVPNSGDGLRRLTYRVTEWDTSLGNYMKDLEKSKPVILTGDLNCAHQEIDIHDPAGNRRSAGFTNEERESFETNFLLKGFVDTFRKQHPDVVAYSYWGYRHNARKTNKGWRLDYFLVSESIAERVHDSYILPDISASDHSPLASVTQHSFDAAVFLFGNRAVEARFWRQKALEEQTKDVGKFKNLIADYDNSYWSCSVSRLGYSGTAVISRVKPISVQYGIGIHEHDHEGRVITLEFDGFYLVNTYVPNSGRFLRRLTYRVNSWDPCFSNYVKTLEKSKPVIIAGDLNCARQSIDIHNPPAKTKSAGFTIEERESFETNFSSRGLVDTFRKKHPNAVGYTFWGENQRITNKGWRLDYFLASESITDKVHDSYILPDVSFSDHSPIGLVLKL</sequence>
<evidence type="ECO:0000256" key="10">
    <source>
        <dbReference type="SAM" id="MobiDB-lite"/>
    </source>
</evidence>
<dbReference type="InterPro" id="IPR020847">
    <property type="entry name" value="AP_endonuclease_F1_BS"/>
</dbReference>
<evidence type="ECO:0000256" key="9">
    <source>
        <dbReference type="RuleBase" id="RU362131"/>
    </source>
</evidence>
<comment type="cofactor">
    <cofactor evidence="7 9">
        <name>Mg(2+)</name>
        <dbReference type="ChEBI" id="CHEBI:18420"/>
    </cofactor>
    <cofactor evidence="7 9">
        <name>Mn(2+)</name>
        <dbReference type="ChEBI" id="CHEBI:29035"/>
    </cofactor>
    <text evidence="7 9">Probably binds two magnesium or manganese ions per subunit.</text>
</comment>
<dbReference type="PANTHER" id="PTHR22748:SF6">
    <property type="entry name" value="DNA-(APURINIC OR APYRIMIDINIC SITE) ENDONUCLEASE"/>
    <property type="match status" value="1"/>
</dbReference>
<dbReference type="SUPFAM" id="SSF68906">
    <property type="entry name" value="SAP domain"/>
    <property type="match status" value="1"/>
</dbReference>
<keyword evidence="9" id="KW-0227">DNA damage</keyword>
<feature type="binding site" evidence="7">
    <location>
        <position position="261"/>
    </location>
    <ligand>
        <name>Mg(2+)</name>
        <dbReference type="ChEBI" id="CHEBI:18420"/>
        <label>1</label>
    </ligand>
</feature>
<evidence type="ECO:0000259" key="12">
    <source>
        <dbReference type="PROSITE" id="PS50800"/>
    </source>
</evidence>
<keyword evidence="3 7" id="KW-0479">Metal-binding</keyword>